<dbReference type="Proteomes" id="UP001279734">
    <property type="component" value="Unassembled WGS sequence"/>
</dbReference>
<comment type="caution">
    <text evidence="1">The sequence shown here is derived from an EMBL/GenBank/DDBJ whole genome shotgun (WGS) entry which is preliminary data.</text>
</comment>
<name>A0AAD3XTM4_NEPGR</name>
<dbReference type="EMBL" id="BSYO01000016">
    <property type="protein sequence ID" value="GMH16139.1"/>
    <property type="molecule type" value="Genomic_DNA"/>
</dbReference>
<proteinExistence type="predicted"/>
<reference evidence="1" key="1">
    <citation type="submission" date="2023-05" db="EMBL/GenBank/DDBJ databases">
        <title>Nepenthes gracilis genome sequencing.</title>
        <authorList>
            <person name="Fukushima K."/>
        </authorList>
    </citation>
    <scope>NUCLEOTIDE SEQUENCE</scope>
    <source>
        <strain evidence="1">SING2019-196</strain>
    </source>
</reference>
<organism evidence="1 2">
    <name type="scientific">Nepenthes gracilis</name>
    <name type="common">Slender pitcher plant</name>
    <dbReference type="NCBI Taxonomy" id="150966"/>
    <lineage>
        <taxon>Eukaryota</taxon>
        <taxon>Viridiplantae</taxon>
        <taxon>Streptophyta</taxon>
        <taxon>Embryophyta</taxon>
        <taxon>Tracheophyta</taxon>
        <taxon>Spermatophyta</taxon>
        <taxon>Magnoliopsida</taxon>
        <taxon>eudicotyledons</taxon>
        <taxon>Gunneridae</taxon>
        <taxon>Pentapetalae</taxon>
        <taxon>Caryophyllales</taxon>
        <taxon>Nepenthaceae</taxon>
        <taxon>Nepenthes</taxon>
    </lineage>
</organism>
<evidence type="ECO:0000313" key="2">
    <source>
        <dbReference type="Proteomes" id="UP001279734"/>
    </source>
</evidence>
<dbReference type="AlphaFoldDB" id="A0AAD3XTM4"/>
<keyword evidence="2" id="KW-1185">Reference proteome</keyword>
<protein>
    <submittedName>
        <fullName evidence="1">Uncharacterized protein</fullName>
    </submittedName>
</protein>
<evidence type="ECO:0000313" key="1">
    <source>
        <dbReference type="EMBL" id="GMH16139.1"/>
    </source>
</evidence>
<gene>
    <name evidence="1" type="ORF">Nepgr_017980</name>
</gene>
<sequence>MGPSGLSTPLALDVPRLTGDVPRLAHADQLDDLGGLVEADSGLSVRAQNSPKIVYWAGSEQSCSFGAIDAVNKAPVGLPASLAPEVPVGNPSCASCNYWRQWHVSAIVKMLKLQKGMNLLGYGILMAAIEQAAALLMTRCYKCSMTRFEGRMLKVVGTCVCWFSDGGLMMLPGSSKSLLLFWGCRAYGAAVMKMLKHSIKLVLPSLLSLYSAAADLCLDLSGVIPPGFWNCFCRFCCGSNDVVELFIALRLVSELRVIQLPLDIYAGVGAGAGAFAIA</sequence>
<accession>A0AAD3XTM4</accession>